<accession>A0AB34KUX3</accession>
<dbReference type="InterPro" id="IPR024790">
    <property type="entry name" value="APC4_long_dom"/>
</dbReference>
<keyword evidence="2" id="KW-0132">Cell division</keyword>
<dbReference type="GO" id="GO:0034399">
    <property type="term" value="C:nuclear periphery"/>
    <property type="evidence" value="ECO:0007669"/>
    <property type="project" value="TreeGrafter"/>
</dbReference>
<evidence type="ECO:0000256" key="3">
    <source>
        <dbReference type="ARBA" id="ARBA00022776"/>
    </source>
</evidence>
<reference evidence="8 9" key="1">
    <citation type="journal article" date="2020" name="Microbiol. Resour. Announc.">
        <title>Draft Genome Sequence of a Cladosporium Species Isolated from the Mesophotic Ascidian Didemnum maculosum.</title>
        <authorList>
            <person name="Gioti A."/>
            <person name="Siaperas R."/>
            <person name="Nikolaivits E."/>
            <person name="Le Goff G."/>
            <person name="Ouazzani J."/>
            <person name="Kotoulas G."/>
            <person name="Topakas E."/>
        </authorList>
    </citation>
    <scope>NUCLEOTIDE SEQUENCE [LARGE SCALE GENOMIC DNA]</scope>
    <source>
        <strain evidence="8 9">TM138-S3</strain>
    </source>
</reference>
<dbReference type="GO" id="GO:0070979">
    <property type="term" value="P:protein K11-linked ubiquitination"/>
    <property type="evidence" value="ECO:0007669"/>
    <property type="project" value="TreeGrafter"/>
</dbReference>
<dbReference type="Pfam" id="PF12894">
    <property type="entry name" value="ANAPC4_WD40"/>
    <property type="match status" value="1"/>
</dbReference>
<dbReference type="PANTHER" id="PTHR13260">
    <property type="entry name" value="ANAPHASE PROMOTING COMPLEX SUBUNIT 4 APC4"/>
    <property type="match status" value="1"/>
</dbReference>
<evidence type="ECO:0000313" key="9">
    <source>
        <dbReference type="Proteomes" id="UP000803884"/>
    </source>
</evidence>
<feature type="domain" description="Anaphase-promoting complex subunit 4-like WD40" evidence="6">
    <location>
        <begin position="29"/>
        <end position="102"/>
    </location>
</feature>
<dbReference type="InterPro" id="IPR024977">
    <property type="entry name" value="Apc4-like_WD40_dom"/>
</dbReference>
<gene>
    <name evidence="8" type="ORF">WHR41_03512</name>
</gene>
<dbReference type="GO" id="GO:0031145">
    <property type="term" value="P:anaphase-promoting complex-dependent catabolic process"/>
    <property type="evidence" value="ECO:0007669"/>
    <property type="project" value="InterPro"/>
</dbReference>
<evidence type="ECO:0000256" key="4">
    <source>
        <dbReference type="ARBA" id="ARBA00022786"/>
    </source>
</evidence>
<sequence>MEASLPPRQLPSFASKSSSAPINTDLSVLCSPHDLIAIVTADSDIVVYRLNGQIAFTVKCKDPDELSVSAAQWKPDGSLLAIGWSDGSWGIHDGGSGKLVAEGRVVGSEGGDEWKMDLEPGWGVDDDEQEKVAIAGFGWESHDVPVSKARADAFASKGELNTEGWADGLKDDEDYEDEAKDGNVSGRLADLPRAITTLDISKILPRLSAIPSHGLRSGPEGARFATQAATDGVFEVKKNDATDTVDVLMVYTNSGDVRVLLDDTVPIGSFNIDSSPLKHASHPCTGSRVLLSRTAEELLQFHTQDLPLASLGGPLLHVIARDTKRIQSTLAYITQVVRCITHDYATELQFPTRLTNNINMTLSEADQPQGDLKYNLCHLAMTGQFTPIMLEWLTDIVKEPNHKRWDTATGGMYSRIQSHIFVNLMPALDRMSIAVCSLRGQAELHKDSVVFGVESSLFSNILEGIDALRLVAQRVQLVCIHEWQQFRAFSKWLRVQIEIGTAGPFSKSALETEEKEAMGIDHGLVLAYIKETMGYSKLNSYVQKLSELRGVIDRDDFFKHPLMQQTGYNATREAIKKTDGLITATGQGNATLAPLNLQAIAVSLTGHVRTVLDRITTWQSRMLPPPATYELPDDFPSSSMVCDMRMMARDGSDLSVGVLAIDNNNLYLRLEHAERDSITYSGEEDTLCELLDAKFVSDKCCIFLRKSREDGTLSLTVALLNGDSLSKEAPIHHFDPEESFRPEKLLLGGRKGKEICVVFGDRGKAWRIFDMSRKQVDAALAEGGLSDRVDEGMIF</sequence>
<evidence type="ECO:0000259" key="7">
    <source>
        <dbReference type="Pfam" id="PF12896"/>
    </source>
</evidence>
<dbReference type="InterPro" id="IPR024789">
    <property type="entry name" value="APC4"/>
</dbReference>
<dbReference type="GO" id="GO:0005680">
    <property type="term" value="C:anaphase-promoting complex"/>
    <property type="evidence" value="ECO:0007669"/>
    <property type="project" value="InterPro"/>
</dbReference>
<evidence type="ECO:0000313" key="8">
    <source>
        <dbReference type="EMBL" id="KAL1587837.1"/>
    </source>
</evidence>
<evidence type="ECO:0000256" key="2">
    <source>
        <dbReference type="ARBA" id="ARBA00022618"/>
    </source>
</evidence>
<keyword evidence="5" id="KW-0131">Cell cycle</keyword>
<dbReference type="Pfam" id="PF12896">
    <property type="entry name" value="ANAPC4"/>
    <property type="match status" value="1"/>
</dbReference>
<dbReference type="SUPFAM" id="SSF117289">
    <property type="entry name" value="Nucleoporin domain"/>
    <property type="match status" value="1"/>
</dbReference>
<dbReference type="EMBL" id="JAAQHG020000009">
    <property type="protein sequence ID" value="KAL1587837.1"/>
    <property type="molecule type" value="Genomic_DNA"/>
</dbReference>
<feature type="domain" description="Anaphase-promoting complex subunit 4 long" evidence="7">
    <location>
        <begin position="303"/>
        <end position="498"/>
    </location>
</feature>
<dbReference type="InterPro" id="IPR015943">
    <property type="entry name" value="WD40/YVTN_repeat-like_dom_sf"/>
</dbReference>
<dbReference type="GeneID" id="96004956"/>
<keyword evidence="9" id="KW-1185">Reference proteome</keyword>
<evidence type="ECO:0000256" key="5">
    <source>
        <dbReference type="ARBA" id="ARBA00023306"/>
    </source>
</evidence>
<dbReference type="PANTHER" id="PTHR13260:SF0">
    <property type="entry name" value="ANAPHASE-PROMOTING COMPLEX SUBUNIT 4"/>
    <property type="match status" value="1"/>
</dbReference>
<keyword evidence="3" id="KW-0498">Mitosis</keyword>
<proteinExistence type="predicted"/>
<dbReference type="RefSeq" id="XP_069230942.1">
    <property type="nucleotide sequence ID" value="XM_069372118.1"/>
</dbReference>
<evidence type="ECO:0000259" key="6">
    <source>
        <dbReference type="Pfam" id="PF12894"/>
    </source>
</evidence>
<dbReference type="Gene3D" id="2.130.10.10">
    <property type="entry name" value="YVTN repeat-like/Quinoprotein amine dehydrogenase"/>
    <property type="match status" value="1"/>
</dbReference>
<keyword evidence="4" id="KW-0833">Ubl conjugation pathway</keyword>
<comment type="caution">
    <text evidence="8">The sequence shown here is derived from an EMBL/GenBank/DDBJ whole genome shotgun (WGS) entry which is preliminary data.</text>
</comment>
<dbReference type="GO" id="GO:0051301">
    <property type="term" value="P:cell division"/>
    <property type="evidence" value="ECO:0007669"/>
    <property type="project" value="UniProtKB-KW"/>
</dbReference>
<dbReference type="Proteomes" id="UP000803884">
    <property type="component" value="Unassembled WGS sequence"/>
</dbReference>
<name>A0AB34KUX3_9PEZI</name>
<evidence type="ECO:0000256" key="1">
    <source>
        <dbReference type="ARBA" id="ARBA00016067"/>
    </source>
</evidence>
<organism evidence="8 9">
    <name type="scientific">Cladosporium halotolerans</name>
    <dbReference type="NCBI Taxonomy" id="1052096"/>
    <lineage>
        <taxon>Eukaryota</taxon>
        <taxon>Fungi</taxon>
        <taxon>Dikarya</taxon>
        <taxon>Ascomycota</taxon>
        <taxon>Pezizomycotina</taxon>
        <taxon>Dothideomycetes</taxon>
        <taxon>Dothideomycetidae</taxon>
        <taxon>Cladosporiales</taxon>
        <taxon>Cladosporiaceae</taxon>
        <taxon>Cladosporium</taxon>
    </lineage>
</organism>
<dbReference type="AlphaFoldDB" id="A0AB34KUX3"/>
<protein>
    <recommendedName>
        <fullName evidence="1">Anaphase-promoting complex subunit 4</fullName>
    </recommendedName>
</protein>